<protein>
    <recommendedName>
        <fullName evidence="11">Lipoprotein</fullName>
    </recommendedName>
</protein>
<evidence type="ECO:0000313" key="2">
    <source>
        <dbReference type="EMBL" id="MBA0973514.1"/>
    </source>
</evidence>
<evidence type="ECO:0000313" key="4">
    <source>
        <dbReference type="EMBL" id="MDT2691804.1"/>
    </source>
</evidence>
<reference evidence="6 7" key="1">
    <citation type="submission" date="2018-06" db="EMBL/GenBank/DDBJ databases">
        <authorList>
            <consortium name="Pathogen Informatics"/>
            <person name="Doyle S."/>
        </authorList>
    </citation>
    <scope>NUCLEOTIDE SEQUENCE [LARGE SCALE GENOMIC DNA]</scope>
    <source>
        <strain evidence="6 7">NCTC12360</strain>
    </source>
</reference>
<reference evidence="4" key="4">
    <citation type="submission" date="2023-03" db="EMBL/GenBank/DDBJ databases">
        <authorList>
            <person name="Shen W."/>
            <person name="Cai J."/>
        </authorList>
    </citation>
    <scope>NUCLEOTIDE SEQUENCE</scope>
    <source>
        <strain evidence="4">K69-2</strain>
    </source>
</reference>
<dbReference type="Proteomes" id="UP001183682">
    <property type="component" value="Unassembled WGS sequence"/>
</dbReference>
<evidence type="ECO:0000313" key="10">
    <source>
        <dbReference type="Proteomes" id="UP001241571"/>
    </source>
</evidence>
<evidence type="ECO:0000256" key="1">
    <source>
        <dbReference type="SAM" id="SignalP"/>
    </source>
</evidence>
<dbReference type="GeneID" id="93224132"/>
<dbReference type="EMBL" id="JASUBT010000005">
    <property type="protein sequence ID" value="MDL4935681.1"/>
    <property type="molecule type" value="Genomic_DNA"/>
</dbReference>
<reference evidence="5 8" key="2">
    <citation type="submission" date="2019-04" db="EMBL/GenBank/DDBJ databases">
        <title>Step-wise assembly of the neonatal virome modulated by breast feeding.</title>
        <authorList>
            <person name="Liang G."/>
            <person name="Bushman F."/>
        </authorList>
    </citation>
    <scope>NUCLEOTIDE SEQUENCE [LARGE SCALE GENOMIC DNA]</scope>
    <source>
        <strain evidence="5 8">E3404</strain>
    </source>
</reference>
<reference evidence="2 9" key="3">
    <citation type="submission" date="2020-06" db="EMBL/GenBank/DDBJ databases">
        <title>Crossreactivity between MHC class I-restricted antigens from cancer cells and an enterococcal bacteriophage.</title>
        <authorList>
            <person name="Fluckiger A."/>
            <person name="Daillere R."/>
            <person name="Sassi M."/>
            <person name="Cattoir V."/>
            <person name="Kroemer G."/>
            <person name="Zitvogel L."/>
        </authorList>
    </citation>
    <scope>NUCLEOTIDE SEQUENCE [LARGE SCALE GENOMIC DNA]</scope>
    <source>
        <strain evidence="2 9">EG4</strain>
    </source>
</reference>
<dbReference type="Proteomes" id="UP000439965">
    <property type="component" value="Unassembled WGS sequence"/>
</dbReference>
<evidence type="ECO:0000313" key="5">
    <source>
        <dbReference type="EMBL" id="MXS24485.1"/>
    </source>
</evidence>
<dbReference type="AlphaFoldDB" id="A0A2A4DF10"/>
<dbReference type="EMBL" id="JARPZN010000021">
    <property type="protein sequence ID" value="MDT2691804.1"/>
    <property type="molecule type" value="Genomic_DNA"/>
</dbReference>
<dbReference type="OrthoDB" id="2195254at2"/>
<dbReference type="EMBL" id="WVTI01000001">
    <property type="protein sequence ID" value="MXS24485.1"/>
    <property type="molecule type" value="Genomic_DNA"/>
</dbReference>
<gene>
    <name evidence="5" type="ORF">GTI89_00050</name>
    <name evidence="2" type="ORF">HWH42_13155</name>
    <name evidence="6" type="ORF">NCTC12360_00862</name>
    <name evidence="4" type="ORF">P7E30_16645</name>
    <name evidence="3" type="ORF">QRX88_08150</name>
</gene>
<proteinExistence type="predicted"/>
<feature type="signal peptide" evidence="1">
    <location>
        <begin position="1"/>
        <end position="19"/>
    </location>
</feature>
<dbReference type="EMBL" id="JABXJK010000064">
    <property type="protein sequence ID" value="MBA0973514.1"/>
    <property type="molecule type" value="Genomic_DNA"/>
</dbReference>
<dbReference type="PROSITE" id="PS51257">
    <property type="entry name" value="PROKAR_LIPOPROTEIN"/>
    <property type="match status" value="1"/>
</dbReference>
<evidence type="ECO:0000313" key="6">
    <source>
        <dbReference type="EMBL" id="STD82433.1"/>
    </source>
</evidence>
<organism evidence="6 7">
    <name type="scientific">Enterococcus gallinarum</name>
    <dbReference type="NCBI Taxonomy" id="1353"/>
    <lineage>
        <taxon>Bacteria</taxon>
        <taxon>Bacillati</taxon>
        <taxon>Bacillota</taxon>
        <taxon>Bacilli</taxon>
        <taxon>Lactobacillales</taxon>
        <taxon>Enterococcaceae</taxon>
        <taxon>Enterococcus</taxon>
    </lineage>
</organism>
<evidence type="ECO:0000313" key="9">
    <source>
        <dbReference type="Proteomes" id="UP000571857"/>
    </source>
</evidence>
<keyword evidence="1" id="KW-0732">Signal</keyword>
<dbReference type="EMBL" id="UFYW01000001">
    <property type="protein sequence ID" value="STD82433.1"/>
    <property type="molecule type" value="Genomic_DNA"/>
</dbReference>
<dbReference type="Proteomes" id="UP000571857">
    <property type="component" value="Unassembled WGS sequence"/>
</dbReference>
<keyword evidence="7" id="KW-1185">Reference proteome</keyword>
<evidence type="ECO:0000313" key="3">
    <source>
        <dbReference type="EMBL" id="MDL4935681.1"/>
    </source>
</evidence>
<evidence type="ECO:0008006" key="11">
    <source>
        <dbReference type="Google" id="ProtNLM"/>
    </source>
</evidence>
<dbReference type="Proteomes" id="UP000254807">
    <property type="component" value="Unassembled WGS sequence"/>
</dbReference>
<dbReference type="RefSeq" id="WP_003127290.1">
    <property type="nucleotide sequence ID" value="NZ_BSYC01000004.1"/>
</dbReference>
<reference evidence="3 10" key="5">
    <citation type="submission" date="2023-06" db="EMBL/GenBank/DDBJ databases">
        <title>Acute promotion of culturable opportunistic pathogens and persistent increase of antibiotic resistance following antibiotic exposure in mouse gut microbiota.</title>
        <authorList>
            <person name="Li L."/>
            <person name="Wang B."/>
            <person name="Sun Y."/>
            <person name="Wang M."/>
            <person name="Xu H."/>
        </authorList>
    </citation>
    <scope>NUCLEOTIDE SEQUENCE [LARGE SCALE GENOMIC DNA]</scope>
    <source>
        <strain evidence="3 10">CRI2_2</strain>
    </source>
</reference>
<sequence>MNKKVCLVLCSFFCSLLLASCGQENQAIKTSEPTTATATKLSSTNAENVDLMLIQEESSQFPQSQGVYDLQGEELTIVKQYLPMTESSSDETLSGSALKKRNETIQADFEKNFASANLRLKDDPFEIYETTLHGASFSIDGKYLFLRAHGLELKFQYDEATNRAYDENNVRYEVQVDQ</sequence>
<evidence type="ECO:0000313" key="8">
    <source>
        <dbReference type="Proteomes" id="UP000439965"/>
    </source>
</evidence>
<dbReference type="Proteomes" id="UP001241571">
    <property type="component" value="Unassembled WGS sequence"/>
</dbReference>
<name>A0A2A4DF10_ENTGA</name>
<feature type="chain" id="PRO_5044380335" description="Lipoprotein" evidence="1">
    <location>
        <begin position="20"/>
        <end position="178"/>
    </location>
</feature>
<accession>A0A2A4DF10</accession>
<evidence type="ECO:0000313" key="7">
    <source>
        <dbReference type="Proteomes" id="UP000254807"/>
    </source>
</evidence>